<keyword evidence="2" id="KW-1185">Reference proteome</keyword>
<dbReference type="InterPro" id="IPR012902">
    <property type="entry name" value="N_methyl_site"/>
</dbReference>
<dbReference type="Pfam" id="PF07963">
    <property type="entry name" value="N_methyl"/>
    <property type="match status" value="1"/>
</dbReference>
<organism evidence="1 2">
    <name type="scientific">Azohydromonas lata</name>
    <dbReference type="NCBI Taxonomy" id="45677"/>
    <lineage>
        <taxon>Bacteria</taxon>
        <taxon>Pseudomonadati</taxon>
        <taxon>Pseudomonadota</taxon>
        <taxon>Betaproteobacteria</taxon>
        <taxon>Burkholderiales</taxon>
        <taxon>Sphaerotilaceae</taxon>
        <taxon>Azohydromonas</taxon>
    </lineage>
</organism>
<dbReference type="Proteomes" id="UP001293718">
    <property type="component" value="Unassembled WGS sequence"/>
</dbReference>
<sequence>MKRRQRCGRFKRQRGMTLMEALVAAVVMGIGLLALLQAHLALHGQAESGRLRRQALALAQRELETLRAAPMAPTQDASLDADPFTLQRRVRDAGTGLQAVTVRVAWTGRDGVEDAVALNALLAPPDPGFSGTLALAVPAVTLLLPSPSAAAPSSAP</sequence>
<dbReference type="EMBL" id="JAXOJX010000015">
    <property type="protein sequence ID" value="MDZ5457202.1"/>
    <property type="molecule type" value="Genomic_DNA"/>
</dbReference>
<name>A0ABU5IDM4_9BURK</name>
<accession>A0ABU5IDM4</accession>
<gene>
    <name evidence="1" type="ORF">SM757_11525</name>
</gene>
<evidence type="ECO:0000313" key="1">
    <source>
        <dbReference type="EMBL" id="MDZ5457202.1"/>
    </source>
</evidence>
<comment type="caution">
    <text evidence="1">The sequence shown here is derived from an EMBL/GenBank/DDBJ whole genome shotgun (WGS) entry which is preliminary data.</text>
</comment>
<reference evidence="1 2" key="1">
    <citation type="submission" date="2023-11" db="EMBL/GenBank/DDBJ databases">
        <title>Draft genome of Azohydromonas lata strain H1 (DSM1123), a polyhydroxyalkanoate producer.</title>
        <authorList>
            <person name="Traversa D."/>
            <person name="D'Addabbo P."/>
            <person name="Pazzani C."/>
            <person name="Manzari C."/>
            <person name="Chiara M."/>
            <person name="Scrascia M."/>
        </authorList>
    </citation>
    <scope>NUCLEOTIDE SEQUENCE [LARGE SCALE GENOMIC DNA]</scope>
    <source>
        <strain evidence="1 2">H1</strain>
    </source>
</reference>
<dbReference type="RefSeq" id="WP_322465572.1">
    <property type="nucleotide sequence ID" value="NZ_JAXOJX010000015.1"/>
</dbReference>
<evidence type="ECO:0000313" key="2">
    <source>
        <dbReference type="Proteomes" id="UP001293718"/>
    </source>
</evidence>
<protein>
    <submittedName>
        <fullName evidence="1">Prepilin-type N-terminal cleavage/methylation domain-containing protein</fullName>
    </submittedName>
</protein>
<proteinExistence type="predicted"/>
<dbReference type="NCBIfam" id="TIGR02532">
    <property type="entry name" value="IV_pilin_GFxxxE"/>
    <property type="match status" value="1"/>
</dbReference>